<feature type="region of interest" description="Disordered" evidence="10">
    <location>
        <begin position="1"/>
        <end position="151"/>
    </location>
</feature>
<dbReference type="Proteomes" id="UP000700596">
    <property type="component" value="Unassembled WGS sequence"/>
</dbReference>
<evidence type="ECO:0000256" key="9">
    <source>
        <dbReference type="RuleBase" id="RU364151"/>
    </source>
</evidence>
<comment type="function">
    <text evidence="9">Component of the Mediator complex, a coactivator involved in the regulated transcription of nearly all RNA polymerase II-dependent genes. Mediator functions as a bridge to convey information from gene-specific regulatory proteins to the basal RNA polymerase II transcription machinery. Mediator is recruited to promoters by direct interactions with regulatory proteins and serves as a scaffold for the assembly of a functional preinitiation complex with RNA polymerase II and the general transcription factors.</text>
</comment>
<reference evidence="11" key="1">
    <citation type="journal article" date="2021" name="Nat. Commun.">
        <title>Genetic determinants of endophytism in the Arabidopsis root mycobiome.</title>
        <authorList>
            <person name="Mesny F."/>
            <person name="Miyauchi S."/>
            <person name="Thiergart T."/>
            <person name="Pickel B."/>
            <person name="Atanasova L."/>
            <person name="Karlsson M."/>
            <person name="Huettel B."/>
            <person name="Barry K.W."/>
            <person name="Haridas S."/>
            <person name="Chen C."/>
            <person name="Bauer D."/>
            <person name="Andreopoulos W."/>
            <person name="Pangilinan J."/>
            <person name="LaButti K."/>
            <person name="Riley R."/>
            <person name="Lipzen A."/>
            <person name="Clum A."/>
            <person name="Drula E."/>
            <person name="Henrissat B."/>
            <person name="Kohler A."/>
            <person name="Grigoriev I.V."/>
            <person name="Martin F.M."/>
            <person name="Hacquard S."/>
        </authorList>
    </citation>
    <scope>NUCLEOTIDE SEQUENCE</scope>
    <source>
        <strain evidence="11">MPI-CAGE-CH-0243</strain>
    </source>
</reference>
<keyword evidence="12" id="KW-1185">Reference proteome</keyword>
<evidence type="ECO:0000256" key="10">
    <source>
        <dbReference type="SAM" id="MobiDB-lite"/>
    </source>
</evidence>
<evidence type="ECO:0000256" key="4">
    <source>
        <dbReference type="ARBA" id="ARBA00023015"/>
    </source>
</evidence>
<dbReference type="Pfam" id="PF08633">
    <property type="entry name" value="Rox3"/>
    <property type="match status" value="1"/>
</dbReference>
<dbReference type="EMBL" id="JAGMWT010000004">
    <property type="protein sequence ID" value="KAH7130631.1"/>
    <property type="molecule type" value="Genomic_DNA"/>
</dbReference>
<name>A0A9P9E629_9PLEO</name>
<protein>
    <recommendedName>
        <fullName evidence="3 9">Mediator of RNA polymerase II transcription subunit 19</fullName>
    </recommendedName>
    <alternativeName>
        <fullName evidence="8 9">Mediator complex subunit 19</fullName>
    </alternativeName>
</protein>
<evidence type="ECO:0000256" key="2">
    <source>
        <dbReference type="ARBA" id="ARBA00009259"/>
    </source>
</evidence>
<dbReference type="GO" id="GO:0016592">
    <property type="term" value="C:mediator complex"/>
    <property type="evidence" value="ECO:0007669"/>
    <property type="project" value="InterPro"/>
</dbReference>
<evidence type="ECO:0000313" key="12">
    <source>
        <dbReference type="Proteomes" id="UP000700596"/>
    </source>
</evidence>
<feature type="compositionally biased region" description="Basic and acidic residues" evidence="10">
    <location>
        <begin position="332"/>
        <end position="344"/>
    </location>
</feature>
<evidence type="ECO:0000313" key="11">
    <source>
        <dbReference type="EMBL" id="KAH7130631.1"/>
    </source>
</evidence>
<evidence type="ECO:0000256" key="8">
    <source>
        <dbReference type="ARBA" id="ARBA00032018"/>
    </source>
</evidence>
<accession>A0A9P9E629</accession>
<dbReference type="OrthoDB" id="2160599at2759"/>
<dbReference type="GO" id="GO:0006357">
    <property type="term" value="P:regulation of transcription by RNA polymerase II"/>
    <property type="evidence" value="ECO:0007669"/>
    <property type="project" value="InterPro"/>
</dbReference>
<dbReference type="PANTHER" id="PTHR28270:SF1">
    <property type="entry name" value="MEDIATOR OF RNA POLYMERASE II TRANSCRIPTION SUBUNIT 19"/>
    <property type="match status" value="1"/>
</dbReference>
<keyword evidence="5 9" id="KW-0010">Activator</keyword>
<comment type="similarity">
    <text evidence="2 9">Belongs to the Mediator complex subunit 19 family.</text>
</comment>
<dbReference type="GO" id="GO:0003712">
    <property type="term" value="F:transcription coregulator activity"/>
    <property type="evidence" value="ECO:0007669"/>
    <property type="project" value="InterPro"/>
</dbReference>
<keyword evidence="4 9" id="KW-0805">Transcription regulation</keyword>
<evidence type="ECO:0000256" key="1">
    <source>
        <dbReference type="ARBA" id="ARBA00004123"/>
    </source>
</evidence>
<sequence length="393" mass="41937">MSEHSAKRQRLTGSFSPASPPYYHAKQSDQTKPPVVQPNTPTSPPYGSMSSRSHGGSGTHATAPASEMTPPSSVRMSQQHSQSAASAALHNPLSTPGSAAAPTFPSTVDSDGDAVMADGRDDDAEMSSDHRHSNHNRQSRGAFSGRPFESFSEPAKGDALFNLCETPHLKSRPHCSQNMLELYGLNDLARSVARTDPVTGEKINKLRKSYEGHIKAMQIAGKAKATKMEHVLTAPLNCPDDIWAAERGGREKFKEALDDQNQLTATFSDQLSRAFAGMAPGPLPGAEAQKFRAYLGTDEAVKPKPDINQVRSMSHAAPTPTAGNAALTPRLSRPERSGSKRSYGDDSFQGYGEGIDPDFGDGTGGDDGSSMSKKRKLGFEGTSRSVEVGGVRR</sequence>
<comment type="caution">
    <text evidence="11">The sequence shown here is derived from an EMBL/GenBank/DDBJ whole genome shotgun (WGS) entry which is preliminary data.</text>
</comment>
<evidence type="ECO:0000256" key="5">
    <source>
        <dbReference type="ARBA" id="ARBA00023159"/>
    </source>
</evidence>
<dbReference type="InterPro" id="IPR013942">
    <property type="entry name" value="Mediator_Med19_fun"/>
</dbReference>
<evidence type="ECO:0000256" key="3">
    <source>
        <dbReference type="ARBA" id="ARBA00019615"/>
    </source>
</evidence>
<comment type="subunit">
    <text evidence="9">Component of the Mediator complex.</text>
</comment>
<gene>
    <name evidence="9" type="primary">MED19</name>
    <name evidence="11" type="ORF">B0J11DRAFT_257563</name>
</gene>
<dbReference type="PANTHER" id="PTHR28270">
    <property type="entry name" value="MEDIATOR OF RNA POLYMERASE II TRANSCRIPTION SUBUNIT 19"/>
    <property type="match status" value="1"/>
</dbReference>
<proteinExistence type="inferred from homology"/>
<dbReference type="AlphaFoldDB" id="A0A9P9E629"/>
<keyword evidence="7 9" id="KW-0539">Nucleus</keyword>
<evidence type="ECO:0000256" key="6">
    <source>
        <dbReference type="ARBA" id="ARBA00023163"/>
    </source>
</evidence>
<keyword evidence="6 9" id="KW-0804">Transcription</keyword>
<organism evidence="11 12">
    <name type="scientific">Dendryphion nanum</name>
    <dbReference type="NCBI Taxonomy" id="256645"/>
    <lineage>
        <taxon>Eukaryota</taxon>
        <taxon>Fungi</taxon>
        <taxon>Dikarya</taxon>
        <taxon>Ascomycota</taxon>
        <taxon>Pezizomycotina</taxon>
        <taxon>Dothideomycetes</taxon>
        <taxon>Pleosporomycetidae</taxon>
        <taxon>Pleosporales</taxon>
        <taxon>Torulaceae</taxon>
        <taxon>Dendryphion</taxon>
    </lineage>
</organism>
<feature type="compositionally biased region" description="Low complexity" evidence="10">
    <location>
        <begin position="77"/>
        <end position="88"/>
    </location>
</feature>
<evidence type="ECO:0000256" key="7">
    <source>
        <dbReference type="ARBA" id="ARBA00023242"/>
    </source>
</evidence>
<dbReference type="GO" id="GO:0070847">
    <property type="term" value="C:core mediator complex"/>
    <property type="evidence" value="ECO:0007669"/>
    <property type="project" value="TreeGrafter"/>
</dbReference>
<feature type="region of interest" description="Disordered" evidence="10">
    <location>
        <begin position="312"/>
        <end position="393"/>
    </location>
</feature>
<comment type="subcellular location">
    <subcellularLocation>
        <location evidence="1 9">Nucleus</location>
    </subcellularLocation>
</comment>